<comment type="caution">
    <text evidence="2">The sequence shown here is derived from an EMBL/GenBank/DDBJ whole genome shotgun (WGS) entry which is preliminary data.</text>
</comment>
<evidence type="ECO:0000256" key="1">
    <source>
        <dbReference type="SAM" id="Phobius"/>
    </source>
</evidence>
<name>A0A0V1L5N3_9BILA</name>
<keyword evidence="1" id="KW-0472">Membrane</keyword>
<dbReference type="Proteomes" id="UP000054721">
    <property type="component" value="Unassembled WGS sequence"/>
</dbReference>
<sequence length="81" mass="8541">MRFGAVRCSAWVCSDDSKAARSGGDETSIQKGVTFAAGKMTQKSALVAASAKLHVAMITFTFFVKIALINLASPNKRASTD</sequence>
<keyword evidence="1" id="KW-0812">Transmembrane</keyword>
<evidence type="ECO:0000313" key="2">
    <source>
        <dbReference type="EMBL" id="KRZ54785.1"/>
    </source>
</evidence>
<keyword evidence="1" id="KW-1133">Transmembrane helix</keyword>
<evidence type="ECO:0000313" key="3">
    <source>
        <dbReference type="Proteomes" id="UP000054721"/>
    </source>
</evidence>
<reference evidence="2 3" key="1">
    <citation type="submission" date="2015-05" db="EMBL/GenBank/DDBJ databases">
        <title>Evolution of Trichinella species and genotypes.</title>
        <authorList>
            <person name="Korhonen P.K."/>
            <person name="Edoardo P."/>
            <person name="Giuseppe L.R."/>
            <person name="Gasser R.B."/>
        </authorList>
    </citation>
    <scope>NUCLEOTIDE SEQUENCE [LARGE SCALE GENOMIC DNA]</scope>
    <source>
        <strain evidence="2">ISS10</strain>
    </source>
</reference>
<dbReference type="OrthoDB" id="10391023at2759"/>
<accession>A0A0V1L5N3</accession>
<organism evidence="2 3">
    <name type="scientific">Trichinella nativa</name>
    <dbReference type="NCBI Taxonomy" id="6335"/>
    <lineage>
        <taxon>Eukaryota</taxon>
        <taxon>Metazoa</taxon>
        <taxon>Ecdysozoa</taxon>
        <taxon>Nematoda</taxon>
        <taxon>Enoplea</taxon>
        <taxon>Dorylaimia</taxon>
        <taxon>Trichinellida</taxon>
        <taxon>Trichinellidae</taxon>
        <taxon>Trichinella</taxon>
    </lineage>
</organism>
<proteinExistence type="predicted"/>
<keyword evidence="3" id="KW-1185">Reference proteome</keyword>
<feature type="transmembrane region" description="Helical" evidence="1">
    <location>
        <begin position="53"/>
        <end position="72"/>
    </location>
</feature>
<dbReference type="AlphaFoldDB" id="A0A0V1L5N3"/>
<gene>
    <name evidence="2" type="ORF">T02_6632</name>
</gene>
<dbReference type="EMBL" id="JYDW01000129">
    <property type="protein sequence ID" value="KRZ54785.1"/>
    <property type="molecule type" value="Genomic_DNA"/>
</dbReference>
<protein>
    <submittedName>
        <fullName evidence="2">Uncharacterized protein</fullName>
    </submittedName>
</protein>